<accession>A0A7J7N422</accession>
<keyword evidence="2" id="KW-1185">Reference proteome</keyword>
<evidence type="ECO:0000313" key="1">
    <source>
        <dbReference type="EMBL" id="KAF6161856.1"/>
    </source>
</evidence>
<reference evidence="1 2" key="1">
    <citation type="journal article" date="2020" name="IScience">
        <title>Genome Sequencing of the Endangered Kingdonia uniflora (Circaeasteraceae, Ranunculales) Reveals Potential Mechanisms of Evolutionary Specialization.</title>
        <authorList>
            <person name="Sun Y."/>
            <person name="Deng T."/>
            <person name="Zhang A."/>
            <person name="Moore M.J."/>
            <person name="Landis J.B."/>
            <person name="Lin N."/>
            <person name="Zhang H."/>
            <person name="Zhang X."/>
            <person name="Huang J."/>
            <person name="Zhang X."/>
            <person name="Sun H."/>
            <person name="Wang H."/>
        </authorList>
    </citation>
    <scope>NUCLEOTIDE SEQUENCE [LARGE SCALE GENOMIC DNA]</scope>
    <source>
        <strain evidence="1">TB1705</strain>
        <tissue evidence="1">Leaf</tissue>
    </source>
</reference>
<evidence type="ECO:0000313" key="2">
    <source>
        <dbReference type="Proteomes" id="UP000541444"/>
    </source>
</evidence>
<name>A0A7J7N422_9MAGN</name>
<dbReference type="EMBL" id="JACGCM010001077">
    <property type="protein sequence ID" value="KAF6161856.1"/>
    <property type="molecule type" value="Genomic_DNA"/>
</dbReference>
<organism evidence="1 2">
    <name type="scientific">Kingdonia uniflora</name>
    <dbReference type="NCBI Taxonomy" id="39325"/>
    <lineage>
        <taxon>Eukaryota</taxon>
        <taxon>Viridiplantae</taxon>
        <taxon>Streptophyta</taxon>
        <taxon>Embryophyta</taxon>
        <taxon>Tracheophyta</taxon>
        <taxon>Spermatophyta</taxon>
        <taxon>Magnoliopsida</taxon>
        <taxon>Ranunculales</taxon>
        <taxon>Circaeasteraceae</taxon>
        <taxon>Kingdonia</taxon>
    </lineage>
</organism>
<dbReference type="OrthoDB" id="248747at2759"/>
<dbReference type="Proteomes" id="UP000541444">
    <property type="component" value="Unassembled WGS sequence"/>
</dbReference>
<dbReference type="SUPFAM" id="SSF58038">
    <property type="entry name" value="SNARE fusion complex"/>
    <property type="match status" value="1"/>
</dbReference>
<gene>
    <name evidence="1" type="ORF">GIB67_002566</name>
</gene>
<comment type="caution">
    <text evidence="1">The sequence shown here is derived from an EMBL/GenBank/DDBJ whole genome shotgun (WGS) entry which is preliminary data.</text>
</comment>
<dbReference type="AlphaFoldDB" id="A0A7J7N422"/>
<proteinExistence type="predicted"/>
<sequence>MIALGTAVCPIILEKVKYLLKKNENLHNTNLEMTDEIKDERTYATLRRSSMEISMFIKVKAQVFDVKGMMMDIVEKVMLFFMIFDRGKMLNILVDKTKNLRNRFWRRVNYRIWLSLLS</sequence>
<dbReference type="Gene3D" id="1.20.5.110">
    <property type="match status" value="1"/>
</dbReference>
<protein>
    <submittedName>
        <fullName evidence="1">Uncharacterized protein</fullName>
    </submittedName>
</protein>